<name>A0A3A6TZG2_9GAMM</name>
<protein>
    <submittedName>
        <fullName evidence="1">Uncharacterized protein</fullName>
    </submittedName>
</protein>
<sequence length="137" mass="15597">MASNIQPNASLSQYDPFSISHQEIEPPYVPKLSCEFKQNWPIYSELIAHIGKIAPEISLKQIGEFAQGTDEEMQNTTQNMNLDAEYTPVALCVIIGNFAKRANLKDFLKPLYQTLSIKQCKEFTLKLLEMENKLEIS</sequence>
<gene>
    <name evidence="1" type="ORF">D5R81_16960</name>
</gene>
<dbReference type="AlphaFoldDB" id="A0A3A6TZG2"/>
<accession>A0A3A6TZG2</accession>
<dbReference type="EMBL" id="QYYH01000143">
    <property type="protein sequence ID" value="RJY06983.1"/>
    <property type="molecule type" value="Genomic_DNA"/>
</dbReference>
<dbReference type="Proteomes" id="UP000273022">
    <property type="component" value="Unassembled WGS sequence"/>
</dbReference>
<comment type="caution">
    <text evidence="1">The sequence shown here is derived from an EMBL/GenBank/DDBJ whole genome shotgun (WGS) entry which is preliminary data.</text>
</comment>
<evidence type="ECO:0000313" key="2">
    <source>
        <dbReference type="Proteomes" id="UP000273022"/>
    </source>
</evidence>
<dbReference type="RefSeq" id="WP_121854807.1">
    <property type="nucleotide sequence ID" value="NZ_CP037952.1"/>
</dbReference>
<keyword evidence="2" id="KW-1185">Reference proteome</keyword>
<organism evidence="1 2">
    <name type="scientific">Parashewanella spongiae</name>
    <dbReference type="NCBI Taxonomy" id="342950"/>
    <lineage>
        <taxon>Bacteria</taxon>
        <taxon>Pseudomonadati</taxon>
        <taxon>Pseudomonadota</taxon>
        <taxon>Gammaproteobacteria</taxon>
        <taxon>Alteromonadales</taxon>
        <taxon>Shewanellaceae</taxon>
        <taxon>Parashewanella</taxon>
    </lineage>
</organism>
<proteinExistence type="predicted"/>
<evidence type="ECO:0000313" key="1">
    <source>
        <dbReference type="EMBL" id="RJY06983.1"/>
    </source>
</evidence>
<reference evidence="1 2" key="1">
    <citation type="submission" date="2018-09" db="EMBL/GenBank/DDBJ databases">
        <title>Phylogeny of the Shewanellaceae, and recommendation for two new genera, Pseudoshewanella and Parashewanella.</title>
        <authorList>
            <person name="Wang G."/>
        </authorList>
    </citation>
    <scope>NUCLEOTIDE SEQUENCE [LARGE SCALE GENOMIC DNA]</scope>
    <source>
        <strain evidence="1 2">KCTC 22492</strain>
    </source>
</reference>